<feature type="chain" id="PRO_5030173102" evidence="2">
    <location>
        <begin position="19"/>
        <end position="102"/>
    </location>
</feature>
<evidence type="ECO:0000256" key="1">
    <source>
        <dbReference type="SAM" id="Phobius"/>
    </source>
</evidence>
<dbReference type="eggNOG" id="ENOG502T9I9">
    <property type="taxonomic scope" value="Eukaryota"/>
</dbReference>
<gene>
    <name evidence="3" type="ORF">THAOC_08188</name>
</gene>
<evidence type="ECO:0000313" key="3">
    <source>
        <dbReference type="EMBL" id="EJK70453.1"/>
    </source>
</evidence>
<dbReference type="Proteomes" id="UP000266841">
    <property type="component" value="Unassembled WGS sequence"/>
</dbReference>
<dbReference type="PROSITE" id="PS51257">
    <property type="entry name" value="PROKAR_LIPOPROTEIN"/>
    <property type="match status" value="1"/>
</dbReference>
<feature type="signal peptide" evidence="2">
    <location>
        <begin position="1"/>
        <end position="18"/>
    </location>
</feature>
<reference evidence="3 4" key="1">
    <citation type="journal article" date="2012" name="Genome Biol.">
        <title>Genome and low-iron response of an oceanic diatom adapted to chronic iron limitation.</title>
        <authorList>
            <person name="Lommer M."/>
            <person name="Specht M."/>
            <person name="Roy A.S."/>
            <person name="Kraemer L."/>
            <person name="Andreson R."/>
            <person name="Gutowska M.A."/>
            <person name="Wolf J."/>
            <person name="Bergner S.V."/>
            <person name="Schilhabel M.B."/>
            <person name="Klostermeier U.C."/>
            <person name="Beiko R.G."/>
            <person name="Rosenstiel P."/>
            <person name="Hippler M."/>
            <person name="Laroche J."/>
        </authorList>
    </citation>
    <scope>NUCLEOTIDE SEQUENCE [LARGE SCALE GENOMIC DNA]</scope>
    <source>
        <strain evidence="3 4">CCMP1005</strain>
    </source>
</reference>
<accession>K0SVK7</accession>
<feature type="transmembrane region" description="Helical" evidence="1">
    <location>
        <begin position="74"/>
        <end position="96"/>
    </location>
</feature>
<dbReference type="OrthoDB" id="194874at2759"/>
<keyword evidence="2" id="KW-0732">Signal</keyword>
<protein>
    <submittedName>
        <fullName evidence="3">Uncharacterized protein</fullName>
    </submittedName>
</protein>
<proteinExistence type="predicted"/>
<evidence type="ECO:0000256" key="2">
    <source>
        <dbReference type="SAM" id="SignalP"/>
    </source>
</evidence>
<sequence>MAKLQIALLAVFVACATAFAPVSNSPTRVRSVQMAAAPKEQEPVMRERAAQVAAFATALAPVAAQAADVSDGTVVAYGAGLVACVVSLAVGFTIGYGTLTKL</sequence>
<keyword evidence="1" id="KW-0812">Transmembrane</keyword>
<keyword evidence="1" id="KW-1133">Transmembrane helix</keyword>
<evidence type="ECO:0000313" key="4">
    <source>
        <dbReference type="Proteomes" id="UP000266841"/>
    </source>
</evidence>
<dbReference type="EMBL" id="AGNL01008514">
    <property type="protein sequence ID" value="EJK70453.1"/>
    <property type="molecule type" value="Genomic_DNA"/>
</dbReference>
<dbReference type="AlphaFoldDB" id="K0SVK7"/>
<keyword evidence="1" id="KW-0472">Membrane</keyword>
<keyword evidence="4" id="KW-1185">Reference proteome</keyword>
<dbReference type="OMA" id="KNCQTIA"/>
<organism evidence="3 4">
    <name type="scientific">Thalassiosira oceanica</name>
    <name type="common">Marine diatom</name>
    <dbReference type="NCBI Taxonomy" id="159749"/>
    <lineage>
        <taxon>Eukaryota</taxon>
        <taxon>Sar</taxon>
        <taxon>Stramenopiles</taxon>
        <taxon>Ochrophyta</taxon>
        <taxon>Bacillariophyta</taxon>
        <taxon>Coscinodiscophyceae</taxon>
        <taxon>Thalassiosirophycidae</taxon>
        <taxon>Thalassiosirales</taxon>
        <taxon>Thalassiosiraceae</taxon>
        <taxon>Thalassiosira</taxon>
    </lineage>
</organism>
<name>K0SVK7_THAOC</name>
<comment type="caution">
    <text evidence="3">The sequence shown here is derived from an EMBL/GenBank/DDBJ whole genome shotgun (WGS) entry which is preliminary data.</text>
</comment>